<dbReference type="GeneID" id="75113528"/>
<dbReference type="GO" id="GO:0000977">
    <property type="term" value="F:RNA polymerase II transcription regulatory region sequence-specific DNA binding"/>
    <property type="evidence" value="ECO:0007669"/>
    <property type="project" value="InterPro"/>
</dbReference>
<dbReference type="EMBL" id="AGXF01000005">
    <property type="protein sequence ID" value="EIY22766.1"/>
    <property type="molecule type" value="Genomic_DNA"/>
</dbReference>
<dbReference type="GO" id="GO:0032422">
    <property type="term" value="F:purine-rich negative regulatory element binding"/>
    <property type="evidence" value="ECO:0007669"/>
    <property type="project" value="InterPro"/>
</dbReference>
<dbReference type="Proteomes" id="UP000002965">
    <property type="component" value="Unassembled WGS sequence"/>
</dbReference>
<name>I9Q124_9BACE</name>
<evidence type="ECO:0000256" key="3">
    <source>
        <dbReference type="SAM" id="Coils"/>
    </source>
</evidence>
<evidence type="ECO:0008006" key="6">
    <source>
        <dbReference type="Google" id="ProtNLM"/>
    </source>
</evidence>
<evidence type="ECO:0000256" key="2">
    <source>
        <dbReference type="ARBA" id="ARBA00023125"/>
    </source>
</evidence>
<comment type="similarity">
    <text evidence="1">Belongs to the PUR DNA-binding protein family.</text>
</comment>
<proteinExistence type="inferred from homology"/>
<dbReference type="HOGENOM" id="CLU_144077_1_1_10"/>
<evidence type="ECO:0000313" key="5">
    <source>
        <dbReference type="Proteomes" id="UP000002965"/>
    </source>
</evidence>
<dbReference type="Gene3D" id="3.10.450.700">
    <property type="match status" value="1"/>
</dbReference>
<dbReference type="PATRIC" id="fig|997873.3.peg.909"/>
<dbReference type="Pfam" id="PF11680">
    <property type="entry name" value="DUF3276"/>
    <property type="match status" value="1"/>
</dbReference>
<evidence type="ECO:0000256" key="1">
    <source>
        <dbReference type="ARBA" id="ARBA00009251"/>
    </source>
</evidence>
<comment type="caution">
    <text evidence="4">The sequence shown here is derived from an EMBL/GenBank/DDBJ whole genome shotgun (WGS) entry which is preliminary data.</text>
</comment>
<keyword evidence="3" id="KW-0175">Coiled coil</keyword>
<keyword evidence="2" id="KW-0238">DNA-binding</keyword>
<dbReference type="OrthoDB" id="765973at2"/>
<organism evidence="4 5">
    <name type="scientific">Bacteroides caccae CL03T12C61</name>
    <dbReference type="NCBI Taxonomy" id="997873"/>
    <lineage>
        <taxon>Bacteria</taxon>
        <taxon>Pseudomonadati</taxon>
        <taxon>Bacteroidota</taxon>
        <taxon>Bacteroidia</taxon>
        <taxon>Bacteroidales</taxon>
        <taxon>Bacteroidaceae</taxon>
        <taxon>Bacteroides</taxon>
    </lineage>
</organism>
<gene>
    <name evidence="4" type="ORF">HMPREF1061_00850</name>
</gene>
<protein>
    <recommendedName>
        <fullName evidence="6">DUF3276 family protein</fullName>
    </recommendedName>
</protein>
<accession>I9Q124</accession>
<reference evidence="4 5" key="1">
    <citation type="submission" date="2012-02" db="EMBL/GenBank/DDBJ databases">
        <title>The Genome Sequence of Bacteroides caccae CL03T12C61.</title>
        <authorList>
            <consortium name="The Broad Institute Genome Sequencing Platform"/>
            <person name="Earl A."/>
            <person name="Ward D."/>
            <person name="Feldgarden M."/>
            <person name="Gevers D."/>
            <person name="Zitomersky N.L."/>
            <person name="Coyne M.J."/>
            <person name="Comstock L.E."/>
            <person name="Young S.K."/>
            <person name="Zeng Q."/>
            <person name="Gargeya S."/>
            <person name="Fitzgerald M."/>
            <person name="Haas B."/>
            <person name="Abouelleil A."/>
            <person name="Alvarado L."/>
            <person name="Arachchi H.M."/>
            <person name="Berlin A."/>
            <person name="Chapman S.B."/>
            <person name="Gearin G."/>
            <person name="Goldberg J."/>
            <person name="Griggs A."/>
            <person name="Gujja S."/>
            <person name="Hansen M."/>
            <person name="Heiman D."/>
            <person name="Howarth C."/>
            <person name="Larimer J."/>
            <person name="Lui A."/>
            <person name="MacDonald P.J.P."/>
            <person name="McCowen C."/>
            <person name="Montmayeur A."/>
            <person name="Murphy C."/>
            <person name="Neiman D."/>
            <person name="Pearson M."/>
            <person name="Priest M."/>
            <person name="Roberts A."/>
            <person name="Saif S."/>
            <person name="Shea T."/>
            <person name="Sisk P."/>
            <person name="Stolte C."/>
            <person name="Sykes S."/>
            <person name="Wortman J."/>
            <person name="Nusbaum C."/>
            <person name="Birren B."/>
        </authorList>
    </citation>
    <scope>NUCLEOTIDE SEQUENCE [LARGE SCALE GENOMIC DNA]</scope>
    <source>
        <strain evidence="4 5">CL03T12C61</strain>
    </source>
</reference>
<feature type="coiled-coil region" evidence="3">
    <location>
        <begin position="99"/>
        <end position="128"/>
    </location>
</feature>
<dbReference type="InterPro" id="IPR006628">
    <property type="entry name" value="PUR-bd_fam"/>
</dbReference>
<sequence>MEDFKKKMSADMNDKEIVFSKSIKAGKRIYYLDVKKNRKDEMFLAITESKKVIMGEGDDSQVSFEKHKIFLYREDFQKFMAGLTEAIDFIDRNDMNDYISRLTQEADMEKEQAAIEEEEAKEEKLGSEIKIDIDF</sequence>
<evidence type="ECO:0000313" key="4">
    <source>
        <dbReference type="EMBL" id="EIY22766.1"/>
    </source>
</evidence>
<dbReference type="AlphaFoldDB" id="I9Q124"/>
<dbReference type="RefSeq" id="WP_005680326.1">
    <property type="nucleotide sequence ID" value="NZ_CAXUCB010000003.1"/>
</dbReference>
<keyword evidence="5" id="KW-1185">Reference proteome</keyword>
<dbReference type="SMART" id="SM00712">
    <property type="entry name" value="PUR"/>
    <property type="match status" value="1"/>
</dbReference>